<organism evidence="1 2">
    <name type="scientific">Dendrothele bispora (strain CBS 962.96)</name>
    <dbReference type="NCBI Taxonomy" id="1314807"/>
    <lineage>
        <taxon>Eukaryota</taxon>
        <taxon>Fungi</taxon>
        <taxon>Dikarya</taxon>
        <taxon>Basidiomycota</taxon>
        <taxon>Agaricomycotina</taxon>
        <taxon>Agaricomycetes</taxon>
        <taxon>Agaricomycetidae</taxon>
        <taxon>Agaricales</taxon>
        <taxon>Agaricales incertae sedis</taxon>
        <taxon>Dendrothele</taxon>
    </lineage>
</organism>
<protein>
    <submittedName>
        <fullName evidence="1">Uncharacterized protein</fullName>
    </submittedName>
</protein>
<proteinExistence type="predicted"/>
<evidence type="ECO:0000313" key="2">
    <source>
        <dbReference type="Proteomes" id="UP000297245"/>
    </source>
</evidence>
<gene>
    <name evidence="1" type="ORF">K435DRAFT_874919</name>
</gene>
<accession>A0A4S8KVV5</accession>
<name>A0A4S8KVV5_DENBC</name>
<dbReference type="Proteomes" id="UP000297245">
    <property type="component" value="Unassembled WGS sequence"/>
</dbReference>
<evidence type="ECO:0000313" key="1">
    <source>
        <dbReference type="EMBL" id="THU79933.1"/>
    </source>
</evidence>
<dbReference type="AlphaFoldDB" id="A0A4S8KVV5"/>
<keyword evidence="2" id="KW-1185">Reference proteome</keyword>
<reference evidence="1 2" key="1">
    <citation type="journal article" date="2019" name="Nat. Ecol. Evol.">
        <title>Megaphylogeny resolves global patterns of mushroom evolution.</title>
        <authorList>
            <person name="Varga T."/>
            <person name="Krizsan K."/>
            <person name="Foldi C."/>
            <person name="Dima B."/>
            <person name="Sanchez-Garcia M."/>
            <person name="Sanchez-Ramirez S."/>
            <person name="Szollosi G.J."/>
            <person name="Szarkandi J.G."/>
            <person name="Papp V."/>
            <person name="Albert L."/>
            <person name="Andreopoulos W."/>
            <person name="Angelini C."/>
            <person name="Antonin V."/>
            <person name="Barry K.W."/>
            <person name="Bougher N.L."/>
            <person name="Buchanan P."/>
            <person name="Buyck B."/>
            <person name="Bense V."/>
            <person name="Catcheside P."/>
            <person name="Chovatia M."/>
            <person name="Cooper J."/>
            <person name="Damon W."/>
            <person name="Desjardin D."/>
            <person name="Finy P."/>
            <person name="Geml J."/>
            <person name="Haridas S."/>
            <person name="Hughes K."/>
            <person name="Justo A."/>
            <person name="Karasinski D."/>
            <person name="Kautmanova I."/>
            <person name="Kiss B."/>
            <person name="Kocsube S."/>
            <person name="Kotiranta H."/>
            <person name="LaButti K.M."/>
            <person name="Lechner B.E."/>
            <person name="Liimatainen K."/>
            <person name="Lipzen A."/>
            <person name="Lukacs Z."/>
            <person name="Mihaltcheva S."/>
            <person name="Morgado L.N."/>
            <person name="Niskanen T."/>
            <person name="Noordeloos M.E."/>
            <person name="Ohm R.A."/>
            <person name="Ortiz-Santana B."/>
            <person name="Ovrebo C."/>
            <person name="Racz N."/>
            <person name="Riley R."/>
            <person name="Savchenko A."/>
            <person name="Shiryaev A."/>
            <person name="Soop K."/>
            <person name="Spirin V."/>
            <person name="Szebenyi C."/>
            <person name="Tomsovsky M."/>
            <person name="Tulloss R.E."/>
            <person name="Uehling J."/>
            <person name="Grigoriev I.V."/>
            <person name="Vagvolgyi C."/>
            <person name="Papp T."/>
            <person name="Martin F.M."/>
            <person name="Miettinen O."/>
            <person name="Hibbett D.S."/>
            <person name="Nagy L.G."/>
        </authorList>
    </citation>
    <scope>NUCLEOTIDE SEQUENCE [LARGE SCALE GENOMIC DNA]</scope>
    <source>
        <strain evidence="1 2">CBS 962.96</strain>
    </source>
</reference>
<sequence length="130" mass="14892">MSCLSDNTQTIDQSSFWESGSLNWDAHRLDNCGCLFYCNHLFMLRVPTLPVCVPRLPLSVFSRFLPLKAEICYIQNIYQPAEQRQMYVFSALLDTPTHYPTSLRILYMPPSTPSYHSFPISSARATPIIP</sequence>
<dbReference type="EMBL" id="ML179959">
    <property type="protein sequence ID" value="THU79933.1"/>
    <property type="molecule type" value="Genomic_DNA"/>
</dbReference>